<dbReference type="Proteomes" id="UP000887566">
    <property type="component" value="Unplaced"/>
</dbReference>
<evidence type="ECO:0000313" key="3">
    <source>
        <dbReference type="WBParaSite" id="PSAMB.scaffold15774size1485.g36650.t1"/>
    </source>
</evidence>
<dbReference type="PANTHER" id="PTHR17271">
    <property type="entry name" value="PLECKSTRIN HOMOLOGY PH DOMAIN-CONTAINING PROTEIN"/>
    <property type="match status" value="1"/>
</dbReference>
<proteinExistence type="predicted"/>
<protein>
    <submittedName>
        <fullName evidence="3">Uncharacterized protein</fullName>
    </submittedName>
</protein>
<dbReference type="WBParaSite" id="PSAMB.scaffold15774size1485.g36650.t1">
    <property type="protein sequence ID" value="PSAMB.scaffold15774size1485.g36650.t1"/>
    <property type="gene ID" value="PSAMB.scaffold15774size1485.g36650"/>
</dbReference>
<accession>A0A914V5R4</accession>
<dbReference type="InterPro" id="IPR052223">
    <property type="entry name" value="Actin_Cytoskeleton_Reg"/>
</dbReference>
<evidence type="ECO:0000256" key="1">
    <source>
        <dbReference type="SAM" id="MobiDB-lite"/>
    </source>
</evidence>
<organism evidence="2 3">
    <name type="scientific">Plectus sambesii</name>
    <dbReference type="NCBI Taxonomy" id="2011161"/>
    <lineage>
        <taxon>Eukaryota</taxon>
        <taxon>Metazoa</taxon>
        <taxon>Ecdysozoa</taxon>
        <taxon>Nematoda</taxon>
        <taxon>Chromadorea</taxon>
        <taxon>Plectida</taxon>
        <taxon>Plectina</taxon>
        <taxon>Plectoidea</taxon>
        <taxon>Plectidae</taxon>
        <taxon>Plectus</taxon>
    </lineage>
</organism>
<feature type="region of interest" description="Disordered" evidence="1">
    <location>
        <begin position="134"/>
        <end position="159"/>
    </location>
</feature>
<feature type="compositionally biased region" description="Basic and acidic residues" evidence="1">
    <location>
        <begin position="134"/>
        <end position="157"/>
    </location>
</feature>
<name>A0A914V5R4_9BILA</name>
<evidence type="ECO:0000313" key="2">
    <source>
        <dbReference type="Proteomes" id="UP000887566"/>
    </source>
</evidence>
<dbReference type="PANTHER" id="PTHR17271:SF1">
    <property type="entry name" value="PROTEIN OUTSPREAD"/>
    <property type="match status" value="1"/>
</dbReference>
<reference evidence="3" key="1">
    <citation type="submission" date="2022-11" db="UniProtKB">
        <authorList>
            <consortium name="WormBaseParasite"/>
        </authorList>
    </citation>
    <scope>IDENTIFICATION</scope>
</reference>
<keyword evidence="2" id="KW-1185">Reference proteome</keyword>
<dbReference type="GO" id="GO:0051015">
    <property type="term" value="F:actin filament binding"/>
    <property type="evidence" value="ECO:0007669"/>
    <property type="project" value="TreeGrafter"/>
</dbReference>
<dbReference type="GO" id="GO:0015629">
    <property type="term" value="C:actin cytoskeleton"/>
    <property type="evidence" value="ECO:0007669"/>
    <property type="project" value="TreeGrafter"/>
</dbReference>
<dbReference type="AlphaFoldDB" id="A0A914V5R4"/>
<sequence length="201" mass="23724">MIELYPQPLVLFWGVRNFCCLQVAHNEELESLREEHVQQMKHLRDKMVYEESRRKKLQDDLQMMKSMNDHNLSTLKESHEELIRHMRDNFTREIDTLKSAHEQELHEEKEATRRALDAVQRAHESELKEQLEKVRSSTSDVRECMTKSPQDGHDQLNRKQNQMLEQMSRELSELSSAYSAKCLENSLLDEKLAEVMSAVAD</sequence>